<organism evidence="1 2">
    <name type="scientific">Brachionus plicatilis</name>
    <name type="common">Marine rotifer</name>
    <name type="synonym">Brachionus muelleri</name>
    <dbReference type="NCBI Taxonomy" id="10195"/>
    <lineage>
        <taxon>Eukaryota</taxon>
        <taxon>Metazoa</taxon>
        <taxon>Spiralia</taxon>
        <taxon>Gnathifera</taxon>
        <taxon>Rotifera</taxon>
        <taxon>Eurotatoria</taxon>
        <taxon>Monogononta</taxon>
        <taxon>Pseudotrocha</taxon>
        <taxon>Ploima</taxon>
        <taxon>Brachionidae</taxon>
        <taxon>Brachionus</taxon>
    </lineage>
</organism>
<dbReference type="AlphaFoldDB" id="A0A3M7T6W2"/>
<name>A0A3M7T6W2_BRAPC</name>
<dbReference type="EMBL" id="REGN01000198">
    <property type="protein sequence ID" value="RNA43647.1"/>
    <property type="molecule type" value="Genomic_DNA"/>
</dbReference>
<dbReference type="OrthoDB" id="7435425at2759"/>
<reference evidence="1 2" key="1">
    <citation type="journal article" date="2018" name="Sci. Rep.">
        <title>Genomic signatures of local adaptation to the degree of environmental predictability in rotifers.</title>
        <authorList>
            <person name="Franch-Gras L."/>
            <person name="Hahn C."/>
            <person name="Garcia-Roger E.M."/>
            <person name="Carmona M.J."/>
            <person name="Serra M."/>
            <person name="Gomez A."/>
        </authorList>
    </citation>
    <scope>NUCLEOTIDE SEQUENCE [LARGE SCALE GENOMIC DNA]</scope>
    <source>
        <strain evidence="1">HYR1</strain>
    </source>
</reference>
<accession>A0A3M7T6W2</accession>
<evidence type="ECO:0000313" key="1">
    <source>
        <dbReference type="EMBL" id="RNA43647.1"/>
    </source>
</evidence>
<dbReference type="Proteomes" id="UP000276133">
    <property type="component" value="Unassembled WGS sequence"/>
</dbReference>
<sequence>MIVIKKLFYQIIKFFFSYDHVFIIMNFKFSMELKLGTLFSFLFRLSISSSSASSSNVALHESPSLFKLFASLIFSARPRLSVSGKITEDAEQIIPLMPNTTNGRFGETELRSRIFGAVIAPTRAIIEQAPIPVFRIEVGKSSDVYK</sequence>
<keyword evidence="2" id="KW-1185">Reference proteome</keyword>
<gene>
    <name evidence="1" type="ORF">BpHYR1_028868</name>
</gene>
<evidence type="ECO:0000313" key="2">
    <source>
        <dbReference type="Proteomes" id="UP000276133"/>
    </source>
</evidence>
<protein>
    <submittedName>
        <fullName evidence="1">Uncharacterized protein</fullName>
    </submittedName>
</protein>
<comment type="caution">
    <text evidence="1">The sequence shown here is derived from an EMBL/GenBank/DDBJ whole genome shotgun (WGS) entry which is preliminary data.</text>
</comment>
<proteinExistence type="predicted"/>